<proteinExistence type="inferred from homology"/>
<evidence type="ECO:0000313" key="4">
    <source>
        <dbReference type="Proteomes" id="UP001500909"/>
    </source>
</evidence>
<dbReference type="InterPro" id="IPR002397">
    <property type="entry name" value="Cyt_P450_B"/>
</dbReference>
<comment type="caution">
    <text evidence="3">The sequence shown here is derived from an EMBL/GenBank/DDBJ whole genome shotgun (WGS) entry which is preliminary data.</text>
</comment>
<gene>
    <name evidence="3" type="ORF">GCM10010361_18450</name>
</gene>
<dbReference type="Proteomes" id="UP001500909">
    <property type="component" value="Unassembled WGS sequence"/>
</dbReference>
<dbReference type="InterPro" id="IPR001128">
    <property type="entry name" value="Cyt_P450"/>
</dbReference>
<dbReference type="EMBL" id="BAAABY010000012">
    <property type="protein sequence ID" value="GAA0454695.1"/>
    <property type="molecule type" value="Genomic_DNA"/>
</dbReference>
<keyword evidence="4" id="KW-1185">Reference proteome</keyword>
<protein>
    <recommendedName>
        <fullName evidence="5">Long-chain-fatty-acyl-CoA reductase</fullName>
    </recommendedName>
</protein>
<dbReference type="InterPro" id="IPR016161">
    <property type="entry name" value="Ald_DH/histidinol_DH"/>
</dbReference>
<dbReference type="Pfam" id="PF00067">
    <property type="entry name" value="p450"/>
    <property type="match status" value="1"/>
</dbReference>
<dbReference type="InterPro" id="IPR036396">
    <property type="entry name" value="Cyt_P450_sf"/>
</dbReference>
<evidence type="ECO:0000256" key="1">
    <source>
        <dbReference type="ARBA" id="ARBA00010617"/>
    </source>
</evidence>
<dbReference type="RefSeq" id="WP_346094439.1">
    <property type="nucleotide sequence ID" value="NZ_BAAABY010000012.1"/>
</dbReference>
<dbReference type="SUPFAM" id="SSF48264">
    <property type="entry name" value="Cytochrome P450"/>
    <property type="match status" value="1"/>
</dbReference>
<keyword evidence="2" id="KW-0521">NADP</keyword>
<dbReference type="Gene3D" id="1.10.630.10">
    <property type="entry name" value="Cytochrome P450"/>
    <property type="match status" value="1"/>
</dbReference>
<accession>A0ABP3JIE0</accession>
<dbReference type="PANTHER" id="PTHR46696:SF6">
    <property type="entry name" value="P450, PUTATIVE (EUROFUNG)-RELATED"/>
    <property type="match status" value="1"/>
</dbReference>
<evidence type="ECO:0008006" key="5">
    <source>
        <dbReference type="Google" id="ProtNLM"/>
    </source>
</evidence>
<comment type="similarity">
    <text evidence="1">Belongs to the cytochrome P450 family.</text>
</comment>
<sequence length="882" mass="96748">MTTTSPGRTAATALTVPAFLRGETVDAHLLPFAGRGQDAGFLAPDPLTVLGRLPLGDPDRMRDLYALTTEDVIDCLAALGPRLALSENALLQEALAHAADWSDLTPDVLRGCYERLPEFFAADAVREIAERAVGTAALDGWTQVRTTDGWRASVRAMGSRAVHIIAGNSPEIAALTIIRNAVTRGDAIIKSPSNDPLTALAIARTLAETAPDHPLTRHLAVAYWKGGDERIERVLYRPENVEKIVAWGGFASVRHVTRYIQPGLELLSLDPKLSATVIGPEAFASPDAMARTARLAAVDVGALNQLGCFNARVIYAVTGRDEAGLRRAGEWAELLHQEVQRLPGHLSSRAKRFDPDLRAGLLALRAAPDWYRVIGGRADEGAVIVSRTGEPVAFHTSLSGRVANVVPVDAPEDAVRAMTSATQTVGVYPDSLKERLRDLVPLHGVQRLVSLGHATRFRPELPQDAMEPLRRMVKWIVDETYDEPAHGAPSSACPVARLTAAFDHHDPEFTPEVARQVHQALREQGRVARTEAYGGAWVLSRYPDVLRALTEDSTFSSGSGIFFPRAEGTPRFAPLEYDPPEHTFFRALMRPAFIRAQVTRLTPRVREVVSGLVAPLVSRGGGDLVRELCTPLPLVVLGLAVGFTEEAQRRLRDLTRNMWARMPKDGSAAGFWPQMEELLQDEIRRARERDGGDFLARLVRAERAGRPLTDAELRVMLVGFAVGGHQTTLNALAHLLWTLARDRELQLRLRHRPELMPAAAEEALRLWTPADHSTRVTTREVEIGGVTIPAGDRVILLTGAANRDPAVFPAPEEFRLDRPPNLHLTFGRGIHFCVGAPLARLEFRLVLEELARHAPYALTADPTRFYENGRHLALDGLYVRFG</sequence>
<dbReference type="InterPro" id="IPR017972">
    <property type="entry name" value="Cyt_P450_CS"/>
</dbReference>
<dbReference type="SUPFAM" id="SSF53720">
    <property type="entry name" value="ALDH-like"/>
    <property type="match status" value="1"/>
</dbReference>
<dbReference type="PRINTS" id="PR00359">
    <property type="entry name" value="BP450"/>
</dbReference>
<evidence type="ECO:0000313" key="3">
    <source>
        <dbReference type="EMBL" id="GAA0454695.1"/>
    </source>
</evidence>
<organism evidence="3 4">
    <name type="scientific">Streptomyces olivaceiscleroticus</name>
    <dbReference type="NCBI Taxonomy" id="68245"/>
    <lineage>
        <taxon>Bacteria</taxon>
        <taxon>Bacillati</taxon>
        <taxon>Actinomycetota</taxon>
        <taxon>Actinomycetes</taxon>
        <taxon>Kitasatosporales</taxon>
        <taxon>Streptomycetaceae</taxon>
        <taxon>Streptomyces</taxon>
    </lineage>
</organism>
<dbReference type="InterPro" id="IPR008670">
    <property type="entry name" value="CoA_reduct_LuxC"/>
</dbReference>
<name>A0ABP3JIE0_9ACTN</name>
<evidence type="ECO:0000256" key="2">
    <source>
        <dbReference type="ARBA" id="ARBA00022857"/>
    </source>
</evidence>
<dbReference type="PROSITE" id="PS00086">
    <property type="entry name" value="CYTOCHROME_P450"/>
    <property type="match status" value="1"/>
</dbReference>
<dbReference type="PANTHER" id="PTHR46696">
    <property type="entry name" value="P450, PUTATIVE (EUROFUNG)-RELATED"/>
    <property type="match status" value="1"/>
</dbReference>
<reference evidence="4" key="1">
    <citation type="journal article" date="2019" name="Int. J. Syst. Evol. Microbiol.">
        <title>The Global Catalogue of Microorganisms (GCM) 10K type strain sequencing project: providing services to taxonomists for standard genome sequencing and annotation.</title>
        <authorList>
            <consortium name="The Broad Institute Genomics Platform"/>
            <consortium name="The Broad Institute Genome Sequencing Center for Infectious Disease"/>
            <person name="Wu L."/>
            <person name="Ma J."/>
        </authorList>
    </citation>
    <scope>NUCLEOTIDE SEQUENCE [LARGE SCALE GENOMIC DNA]</scope>
    <source>
        <strain evidence="4">JCM 4805</strain>
    </source>
</reference>
<dbReference type="Pfam" id="PF05893">
    <property type="entry name" value="LuxC"/>
    <property type="match status" value="1"/>
</dbReference>